<organism evidence="1">
    <name type="scientific">Myoviridae sp. ctncN39</name>
    <dbReference type="NCBI Taxonomy" id="2825170"/>
    <lineage>
        <taxon>Viruses</taxon>
        <taxon>Duplodnaviria</taxon>
        <taxon>Heunggongvirae</taxon>
        <taxon>Uroviricota</taxon>
        <taxon>Caudoviricetes</taxon>
    </lineage>
</organism>
<accession>A0A8S5V273</accession>
<sequence length="86" mass="10114">MITAVAREVLADRRKQAEHDPRHTPYYLMNISHPVLRRYYLAWLTKMDESTPPGDEARTRFEVSMLHPAVLKSMAEDYRKQGRIAE</sequence>
<protein>
    <submittedName>
        <fullName evidence="1">Uncharacterized protein</fullName>
    </submittedName>
</protein>
<name>A0A8S5V273_9CAUD</name>
<dbReference type="EMBL" id="BK016183">
    <property type="protein sequence ID" value="DAG00850.1"/>
    <property type="molecule type" value="Genomic_DNA"/>
</dbReference>
<proteinExistence type="predicted"/>
<reference evidence="1" key="1">
    <citation type="journal article" date="2021" name="Proc. Natl. Acad. Sci. U.S.A.">
        <title>A Catalog of Tens of Thousands of Viruses from Human Metagenomes Reveals Hidden Associations with Chronic Diseases.</title>
        <authorList>
            <person name="Tisza M.J."/>
            <person name="Buck C.B."/>
        </authorList>
    </citation>
    <scope>NUCLEOTIDE SEQUENCE</scope>
    <source>
        <strain evidence="1">CtncN39</strain>
    </source>
</reference>
<evidence type="ECO:0000313" key="1">
    <source>
        <dbReference type="EMBL" id="DAG00850.1"/>
    </source>
</evidence>